<dbReference type="OrthoDB" id="10543878at2759"/>
<gene>
    <name evidence="1" type="ORF">JKP88DRAFT_199691</name>
</gene>
<dbReference type="Proteomes" id="UP000664859">
    <property type="component" value="Unassembled WGS sequence"/>
</dbReference>
<proteinExistence type="predicted"/>
<evidence type="ECO:0000313" key="1">
    <source>
        <dbReference type="EMBL" id="KAG5181800.1"/>
    </source>
</evidence>
<comment type="caution">
    <text evidence="1">The sequence shown here is derived from an EMBL/GenBank/DDBJ whole genome shotgun (WGS) entry which is preliminary data.</text>
</comment>
<accession>A0A835YUS7</accession>
<sequence length="327" mass="35527">MELADIPAAIRIDLASGMGSVLDVIRLVNPEIPSNQASSTFKRLATELPDVASSCCQLRLNGSGKLTPCADARTLVEIVWSLPGKPARAYRRTSATIVCRVLGGDVSLVDEVEGRCRALQATEVGRAAQDFLIGDGSVEVSRELSAELQLATPEQRTLFVASWMHERRLALIDREKTQQLALIKNGFDLLGSFGVADARDRIAFGDLVRRVVQPPAHDDGALIVARPMSEDDPSVATPLAQVAHRGPEISMHSVAAEMGVRIKAGTECLIGKKVKALYAIKYGTAAAAAIPKRNIPFRGQIFAENTYWKRDQDLMEEAIRTVTMLNR</sequence>
<protein>
    <submittedName>
        <fullName evidence="1">Uncharacterized protein</fullName>
    </submittedName>
</protein>
<dbReference type="EMBL" id="JAFCMP010000290">
    <property type="protein sequence ID" value="KAG5181800.1"/>
    <property type="molecule type" value="Genomic_DNA"/>
</dbReference>
<keyword evidence="2" id="KW-1185">Reference proteome</keyword>
<dbReference type="AlphaFoldDB" id="A0A835YUS7"/>
<organism evidence="1 2">
    <name type="scientific">Tribonema minus</name>
    <dbReference type="NCBI Taxonomy" id="303371"/>
    <lineage>
        <taxon>Eukaryota</taxon>
        <taxon>Sar</taxon>
        <taxon>Stramenopiles</taxon>
        <taxon>Ochrophyta</taxon>
        <taxon>PX clade</taxon>
        <taxon>Xanthophyceae</taxon>
        <taxon>Tribonematales</taxon>
        <taxon>Tribonemataceae</taxon>
        <taxon>Tribonema</taxon>
    </lineage>
</organism>
<name>A0A835YUS7_9STRA</name>
<evidence type="ECO:0000313" key="2">
    <source>
        <dbReference type="Proteomes" id="UP000664859"/>
    </source>
</evidence>
<reference evidence="1" key="1">
    <citation type="submission" date="2021-02" db="EMBL/GenBank/DDBJ databases">
        <title>First Annotated Genome of the Yellow-green Alga Tribonema minus.</title>
        <authorList>
            <person name="Mahan K.M."/>
        </authorList>
    </citation>
    <scope>NUCLEOTIDE SEQUENCE</scope>
    <source>
        <strain evidence="1">UTEX B ZZ1240</strain>
    </source>
</reference>